<evidence type="ECO:0000313" key="5">
    <source>
        <dbReference type="EMBL" id="QWQ59709.1"/>
    </source>
</evidence>
<evidence type="ECO:0000256" key="1">
    <source>
        <dbReference type="ARBA" id="ARBA00023016"/>
    </source>
</evidence>
<name>A0A8F1NMI7_PHYAT</name>
<dbReference type="GO" id="GO:0042026">
    <property type="term" value="P:protein refolding"/>
    <property type="evidence" value="ECO:0007669"/>
    <property type="project" value="TreeGrafter"/>
</dbReference>
<dbReference type="InterPro" id="IPR008978">
    <property type="entry name" value="HSP20-like_chaperone"/>
</dbReference>
<dbReference type="InterPro" id="IPR002068">
    <property type="entry name" value="A-crystallin/Hsp20_dom"/>
</dbReference>
<dbReference type="GO" id="GO:0009408">
    <property type="term" value="P:response to heat"/>
    <property type="evidence" value="ECO:0007669"/>
    <property type="project" value="TreeGrafter"/>
</dbReference>
<dbReference type="EMBL" id="MW456918">
    <property type="protein sequence ID" value="QWQ59709.1"/>
    <property type="molecule type" value="mRNA"/>
</dbReference>
<dbReference type="InterPro" id="IPR001436">
    <property type="entry name" value="Alpha-crystallin/sHSP_animal"/>
</dbReference>
<dbReference type="Pfam" id="PF00011">
    <property type="entry name" value="HSP20"/>
    <property type="match status" value="1"/>
</dbReference>
<dbReference type="AlphaFoldDB" id="A0A8F1NMI7"/>
<protein>
    <submittedName>
        <fullName evidence="5">Small heat shock protein 17.9</fullName>
    </submittedName>
</protein>
<dbReference type="GO" id="GO:0005737">
    <property type="term" value="C:cytoplasm"/>
    <property type="evidence" value="ECO:0007669"/>
    <property type="project" value="TreeGrafter"/>
</dbReference>
<dbReference type="GO" id="GO:0005634">
    <property type="term" value="C:nucleus"/>
    <property type="evidence" value="ECO:0007669"/>
    <property type="project" value="TreeGrafter"/>
</dbReference>
<proteinExistence type="evidence at transcript level"/>
<dbReference type="PANTHER" id="PTHR45640">
    <property type="entry name" value="HEAT SHOCK PROTEIN HSP-12.2-RELATED"/>
    <property type="match status" value="1"/>
</dbReference>
<dbReference type="PANTHER" id="PTHR45640:SF13">
    <property type="entry name" value="HEAT SHOCK PROTEIN 22-RELATED"/>
    <property type="match status" value="1"/>
</dbReference>
<sequence length="159" mass="17948">MSILRFDDLLDAKSCCSSNHYSPLCASSCFSSSLPRHHFQDHQGNFQQQQGQGVSRVGESEISNTEREYKIRLALQFYQPSEVTLTVAANSLTVDAKHAQKEDNHGSVVRTFQRTYKLPEDLETKSITSTMDPQGSLIIKIQKKPQENSKEISIPINFK</sequence>
<evidence type="ECO:0000256" key="3">
    <source>
        <dbReference type="RuleBase" id="RU003616"/>
    </source>
</evidence>
<dbReference type="PRINTS" id="PR00299">
    <property type="entry name" value="ACRYSTALLIN"/>
</dbReference>
<comment type="similarity">
    <text evidence="2 3">Belongs to the small heat shock protein (HSP20) family.</text>
</comment>
<dbReference type="PROSITE" id="PS01031">
    <property type="entry name" value="SHSP"/>
    <property type="match status" value="1"/>
</dbReference>
<dbReference type="Gene3D" id="2.60.40.790">
    <property type="match status" value="1"/>
</dbReference>
<keyword evidence="1 5" id="KW-0346">Stress response</keyword>
<feature type="domain" description="SHSP" evidence="4">
    <location>
        <begin position="48"/>
        <end position="157"/>
    </location>
</feature>
<gene>
    <name evidence="5" type="primary">sHSP17.9</name>
</gene>
<accession>A0A8F1NMI7</accession>
<dbReference type="GO" id="GO:0051082">
    <property type="term" value="F:unfolded protein binding"/>
    <property type="evidence" value="ECO:0007669"/>
    <property type="project" value="TreeGrafter"/>
</dbReference>
<reference evidence="5" key="1">
    <citation type="journal article" date="2021" name="Sci. Rep.">
        <title>Analysis of the impact of three phthalates on the freshwater gastropod Physella acuta at the transcriptional level.</title>
        <authorList>
            <person name="Prieto-Amador M."/>
            <person name="Caballero P."/>
            <person name="Martinez-Guitarte J.L."/>
        </authorList>
    </citation>
    <scope>NUCLEOTIDE SEQUENCE</scope>
</reference>
<evidence type="ECO:0000256" key="2">
    <source>
        <dbReference type="PROSITE-ProRule" id="PRU00285"/>
    </source>
</evidence>
<evidence type="ECO:0000259" key="4">
    <source>
        <dbReference type="PROSITE" id="PS01031"/>
    </source>
</evidence>
<dbReference type="SUPFAM" id="SSF49764">
    <property type="entry name" value="HSP20-like chaperones"/>
    <property type="match status" value="1"/>
</dbReference>
<reference evidence="5" key="2">
    <citation type="submission" date="2021-01" db="EMBL/GenBank/DDBJ databases">
        <authorList>
            <person name="Martinez-Guitarte J.-L."/>
        </authorList>
    </citation>
    <scope>NUCLEOTIDE SEQUENCE</scope>
</reference>
<dbReference type="CDD" id="cd06526">
    <property type="entry name" value="metazoan_ACD"/>
    <property type="match status" value="1"/>
</dbReference>
<organism evidence="5">
    <name type="scientific">Physella acuta</name>
    <name type="common">Acute bladder snail</name>
    <name type="synonym">Physa acuta</name>
    <dbReference type="NCBI Taxonomy" id="109671"/>
    <lineage>
        <taxon>Eukaryota</taxon>
        <taxon>Metazoa</taxon>
        <taxon>Spiralia</taxon>
        <taxon>Lophotrochozoa</taxon>
        <taxon>Mollusca</taxon>
        <taxon>Gastropoda</taxon>
        <taxon>Heterobranchia</taxon>
        <taxon>Euthyneura</taxon>
        <taxon>Panpulmonata</taxon>
        <taxon>Hygrophila</taxon>
        <taxon>Lymnaeoidea</taxon>
        <taxon>Physidae</taxon>
        <taxon>Physella</taxon>
    </lineage>
</organism>